<dbReference type="SUPFAM" id="SSF51569">
    <property type="entry name" value="Aldolase"/>
    <property type="match status" value="1"/>
</dbReference>
<accession>A0A9P9GEB4</accession>
<comment type="caution">
    <text evidence="2">The sequence shown here is derived from an EMBL/GenBank/DDBJ whole genome shotgun (WGS) entry which is preliminary data.</text>
</comment>
<dbReference type="InterPro" id="IPR001585">
    <property type="entry name" value="TAL/FSA"/>
</dbReference>
<gene>
    <name evidence="2" type="ORF">BKA55DRAFT_597470</name>
</gene>
<dbReference type="Gene3D" id="3.20.20.70">
    <property type="entry name" value="Aldolase class I"/>
    <property type="match status" value="1"/>
</dbReference>
<dbReference type="InterPro" id="IPR013785">
    <property type="entry name" value="Aldolase_TIM"/>
</dbReference>
<dbReference type="OrthoDB" id="1711136at2759"/>
<sequence>MSKVTWLDKLQEQVKVDIDCMDPAEAKRFLPFKPHDQTSNQRLVYEQMISPKNRELFLKTVKEGKEGGWEVILDRMSALLCAKNIENIRGRVLLQTSAFHAYDTEKVVAQARSYAREFEKLGISKDRICIKIPCTGPALNASPILLKEGILTLGTSLFSVAQAIAASQAETLSISPYYNFPWYHADREQWPNLKDPALDHPISPRIVQIQQVYKHLHEATGKTQPVLKPASFISAREAMAMAELGCDHVTVPEDILLQLSLLDAEANPPPGGDSQMQIGTPSQRIAPMAQIDSRASPVCSGLPALDIEYLADNGAALTQAIAADPVTQRGLAEALEAFKANELQSRDAIEEALKQF</sequence>
<dbReference type="GO" id="GO:0005975">
    <property type="term" value="P:carbohydrate metabolic process"/>
    <property type="evidence" value="ECO:0007669"/>
    <property type="project" value="InterPro"/>
</dbReference>
<keyword evidence="1" id="KW-0704">Schiff base</keyword>
<evidence type="ECO:0000256" key="1">
    <source>
        <dbReference type="ARBA" id="ARBA00023270"/>
    </source>
</evidence>
<keyword evidence="3" id="KW-1185">Reference proteome</keyword>
<evidence type="ECO:0000313" key="3">
    <source>
        <dbReference type="Proteomes" id="UP000720189"/>
    </source>
</evidence>
<dbReference type="Pfam" id="PF00923">
    <property type="entry name" value="TAL_FSA"/>
    <property type="match status" value="1"/>
</dbReference>
<dbReference type="GO" id="GO:0004801">
    <property type="term" value="F:transaldolase activity"/>
    <property type="evidence" value="ECO:0007669"/>
    <property type="project" value="TreeGrafter"/>
</dbReference>
<dbReference type="RefSeq" id="XP_046045090.1">
    <property type="nucleotide sequence ID" value="XM_046196078.1"/>
</dbReference>
<dbReference type="GO" id="GO:0009052">
    <property type="term" value="P:pentose-phosphate shunt, non-oxidative branch"/>
    <property type="evidence" value="ECO:0007669"/>
    <property type="project" value="TreeGrafter"/>
</dbReference>
<dbReference type="Proteomes" id="UP000720189">
    <property type="component" value="Unassembled WGS sequence"/>
</dbReference>
<dbReference type="PANTHER" id="PTHR10683:SF39">
    <property type="entry name" value="TRANSALDOLASE"/>
    <property type="match status" value="1"/>
</dbReference>
<dbReference type="EMBL" id="JAGMUX010000016">
    <property type="protein sequence ID" value="KAH7236960.1"/>
    <property type="molecule type" value="Genomic_DNA"/>
</dbReference>
<dbReference type="PANTHER" id="PTHR10683">
    <property type="entry name" value="TRANSALDOLASE"/>
    <property type="match status" value="1"/>
</dbReference>
<reference evidence="2" key="1">
    <citation type="journal article" date="2021" name="Nat. Commun.">
        <title>Genetic determinants of endophytism in the Arabidopsis root mycobiome.</title>
        <authorList>
            <person name="Mesny F."/>
            <person name="Miyauchi S."/>
            <person name="Thiergart T."/>
            <person name="Pickel B."/>
            <person name="Atanasova L."/>
            <person name="Karlsson M."/>
            <person name="Huettel B."/>
            <person name="Barry K.W."/>
            <person name="Haridas S."/>
            <person name="Chen C."/>
            <person name="Bauer D."/>
            <person name="Andreopoulos W."/>
            <person name="Pangilinan J."/>
            <person name="LaButti K."/>
            <person name="Riley R."/>
            <person name="Lipzen A."/>
            <person name="Clum A."/>
            <person name="Drula E."/>
            <person name="Henrissat B."/>
            <person name="Kohler A."/>
            <person name="Grigoriev I.V."/>
            <person name="Martin F.M."/>
            <person name="Hacquard S."/>
        </authorList>
    </citation>
    <scope>NUCLEOTIDE SEQUENCE</scope>
    <source>
        <strain evidence="2">MPI-CAGE-AT-0023</strain>
    </source>
</reference>
<dbReference type="GeneID" id="70226032"/>
<proteinExistence type="predicted"/>
<dbReference type="AlphaFoldDB" id="A0A9P9GEB4"/>
<evidence type="ECO:0000313" key="2">
    <source>
        <dbReference type="EMBL" id="KAH7236960.1"/>
    </source>
</evidence>
<organism evidence="2 3">
    <name type="scientific">Fusarium redolens</name>
    <dbReference type="NCBI Taxonomy" id="48865"/>
    <lineage>
        <taxon>Eukaryota</taxon>
        <taxon>Fungi</taxon>
        <taxon>Dikarya</taxon>
        <taxon>Ascomycota</taxon>
        <taxon>Pezizomycotina</taxon>
        <taxon>Sordariomycetes</taxon>
        <taxon>Hypocreomycetidae</taxon>
        <taxon>Hypocreales</taxon>
        <taxon>Nectriaceae</taxon>
        <taxon>Fusarium</taxon>
        <taxon>Fusarium redolens species complex</taxon>
    </lineage>
</organism>
<name>A0A9P9GEB4_FUSRE</name>
<protein>
    <recommendedName>
        <fullName evidence="4">Transaldolase</fullName>
    </recommendedName>
</protein>
<evidence type="ECO:0008006" key="4">
    <source>
        <dbReference type="Google" id="ProtNLM"/>
    </source>
</evidence>